<sequence length="353" mass="38326">MLQAQSTISVRGAERLLGLLCEHFAEHGEVVSEPGRGRVTFEHGTASLMLHDDALHVEVASHDPIHLDYLKIGIAEHLAEFHEGEPLDIAWRGDGLPAGSALPWFRELEVLDTLALTPHMRRVRMRGENLGHFAVGGHHVYLIFPPAGREPVWPVMGESGLPVWPAGEDALTRRVYTIRRVDPAAGELDIDIVVHSGEATPGSDFALNARPGDRVGITGPGGGEVPAGTNFVFLGDDTALPAIARILETLPAGARATVIAEVDGPQDEIELTSRAGLDLRFHHRLGAEPGTFGALPRALRAIDWPAVGADPFVWSGCEFADFKAIRRHLRSELGWARDRHLAVAYWRRGRPGG</sequence>
<dbReference type="EMBL" id="JACIEK010000001">
    <property type="protein sequence ID" value="MBB3997137.1"/>
    <property type="molecule type" value="Genomic_DNA"/>
</dbReference>
<name>A0A7W6ED83_9HYPH</name>
<dbReference type="PANTHER" id="PTHR30157">
    <property type="entry name" value="FERRIC REDUCTASE, NADPH-DEPENDENT"/>
    <property type="match status" value="1"/>
</dbReference>
<dbReference type="InterPro" id="IPR014543">
    <property type="entry name" value="UCP028291"/>
</dbReference>
<evidence type="ECO:0000256" key="1">
    <source>
        <dbReference type="ARBA" id="ARBA00035644"/>
    </source>
</evidence>
<dbReference type="GO" id="GO:0016491">
    <property type="term" value="F:oxidoreductase activity"/>
    <property type="evidence" value="ECO:0007669"/>
    <property type="project" value="InterPro"/>
</dbReference>
<dbReference type="CDD" id="cd06193">
    <property type="entry name" value="siderophore_interacting"/>
    <property type="match status" value="1"/>
</dbReference>
<dbReference type="InterPro" id="IPR039261">
    <property type="entry name" value="FNR_nucleotide-bd"/>
</dbReference>
<dbReference type="AlphaFoldDB" id="A0A7W6ED83"/>
<dbReference type="Gene3D" id="3.30.310.50">
    <property type="entry name" value="Alpha-D-phosphohexomutase, C-terminal domain"/>
    <property type="match status" value="1"/>
</dbReference>
<protein>
    <submittedName>
        <fullName evidence="3">NADPH-dependent ferric siderophore reductase</fullName>
    </submittedName>
</protein>
<comment type="similarity">
    <text evidence="1">Belongs to the SIP oxidoreductase family.</text>
</comment>
<dbReference type="Pfam" id="PF09981">
    <property type="entry name" value="DUF2218"/>
    <property type="match status" value="1"/>
</dbReference>
<evidence type="ECO:0000313" key="3">
    <source>
        <dbReference type="EMBL" id="MBB3997137.1"/>
    </source>
</evidence>
<dbReference type="InterPro" id="IPR017927">
    <property type="entry name" value="FAD-bd_FR_type"/>
</dbReference>
<dbReference type="InterPro" id="IPR039374">
    <property type="entry name" value="SIP_fam"/>
</dbReference>
<dbReference type="Pfam" id="PF04954">
    <property type="entry name" value="SIP"/>
    <property type="match status" value="1"/>
</dbReference>
<accession>A0A7W6ED83</accession>
<dbReference type="Gene3D" id="3.40.50.80">
    <property type="entry name" value="Nucleotide-binding domain of ferredoxin-NADP reductase (FNR) module"/>
    <property type="match status" value="1"/>
</dbReference>
<dbReference type="InterPro" id="IPR007037">
    <property type="entry name" value="SIP_rossman_dom"/>
</dbReference>
<proteinExistence type="inferred from homology"/>
<dbReference type="InterPro" id="IPR017938">
    <property type="entry name" value="Riboflavin_synthase-like_b-brl"/>
</dbReference>
<gene>
    <name evidence="3" type="ORF">GGR04_000958</name>
</gene>
<organism evidence="3 4">
    <name type="scientific">Aureimonas pseudogalii</name>
    <dbReference type="NCBI Taxonomy" id="1744844"/>
    <lineage>
        <taxon>Bacteria</taxon>
        <taxon>Pseudomonadati</taxon>
        <taxon>Pseudomonadota</taxon>
        <taxon>Alphaproteobacteria</taxon>
        <taxon>Hyphomicrobiales</taxon>
        <taxon>Aurantimonadaceae</taxon>
        <taxon>Aureimonas</taxon>
    </lineage>
</organism>
<keyword evidence="4" id="KW-1185">Reference proteome</keyword>
<dbReference type="Pfam" id="PF08021">
    <property type="entry name" value="FAD_binding_9"/>
    <property type="match status" value="1"/>
</dbReference>
<dbReference type="InterPro" id="IPR013113">
    <property type="entry name" value="SIP_FAD-bd"/>
</dbReference>
<dbReference type="PROSITE" id="PS51384">
    <property type="entry name" value="FAD_FR"/>
    <property type="match status" value="1"/>
</dbReference>
<dbReference type="Proteomes" id="UP000542776">
    <property type="component" value="Unassembled WGS sequence"/>
</dbReference>
<dbReference type="PANTHER" id="PTHR30157:SF0">
    <property type="entry name" value="NADPH-DEPENDENT FERRIC-CHELATE REDUCTASE"/>
    <property type="match status" value="1"/>
</dbReference>
<feature type="domain" description="FAD-binding FR-type" evidence="2">
    <location>
        <begin position="103"/>
        <end position="227"/>
    </location>
</feature>
<dbReference type="SUPFAM" id="SSF63380">
    <property type="entry name" value="Riboflavin synthase domain-like"/>
    <property type="match status" value="1"/>
</dbReference>
<evidence type="ECO:0000259" key="2">
    <source>
        <dbReference type="PROSITE" id="PS51384"/>
    </source>
</evidence>
<comment type="caution">
    <text evidence="3">The sequence shown here is derived from an EMBL/GenBank/DDBJ whole genome shotgun (WGS) entry which is preliminary data.</text>
</comment>
<dbReference type="RefSeq" id="WP_183198368.1">
    <property type="nucleotide sequence ID" value="NZ_JACIEK010000001.1"/>
</dbReference>
<reference evidence="3 4" key="1">
    <citation type="submission" date="2020-08" db="EMBL/GenBank/DDBJ databases">
        <title>Genomic Encyclopedia of Type Strains, Phase IV (KMG-IV): sequencing the most valuable type-strain genomes for metagenomic binning, comparative biology and taxonomic classification.</title>
        <authorList>
            <person name="Goeker M."/>
        </authorList>
    </citation>
    <scope>NUCLEOTIDE SEQUENCE [LARGE SCALE GENOMIC DNA]</scope>
    <source>
        <strain evidence="3 4">DSM 102238</strain>
    </source>
</reference>
<evidence type="ECO:0000313" key="4">
    <source>
        <dbReference type="Proteomes" id="UP000542776"/>
    </source>
</evidence>
<dbReference type="Gene3D" id="2.40.30.10">
    <property type="entry name" value="Translation factors"/>
    <property type="match status" value="1"/>
</dbReference>